<proteinExistence type="inferred from homology"/>
<dbReference type="InterPro" id="IPR030395">
    <property type="entry name" value="GP_PDE_dom"/>
</dbReference>
<dbReference type="EC" id="3.1.4.46" evidence="2"/>
<keyword evidence="5" id="KW-0378">Hydrolase</keyword>
<evidence type="ECO:0000256" key="3">
    <source>
        <dbReference type="ARBA" id="ARBA00022729"/>
    </source>
</evidence>
<keyword evidence="3 7" id="KW-0732">Signal</keyword>
<name>A0ABT0GR54_9HYPH</name>
<organism evidence="9 10">
    <name type="scientific">Roseibium sediminicola</name>
    <dbReference type="NCBI Taxonomy" id="2933272"/>
    <lineage>
        <taxon>Bacteria</taxon>
        <taxon>Pseudomonadati</taxon>
        <taxon>Pseudomonadota</taxon>
        <taxon>Alphaproteobacteria</taxon>
        <taxon>Hyphomicrobiales</taxon>
        <taxon>Stappiaceae</taxon>
        <taxon>Roseibium</taxon>
    </lineage>
</organism>
<dbReference type="PANTHER" id="PTHR43620">
    <property type="entry name" value="GLYCEROPHOSPHORYL DIESTER PHOSPHODIESTERASE"/>
    <property type="match status" value="1"/>
</dbReference>
<evidence type="ECO:0000256" key="1">
    <source>
        <dbReference type="ARBA" id="ARBA00007277"/>
    </source>
</evidence>
<dbReference type="EMBL" id="JALNMJ010000003">
    <property type="protein sequence ID" value="MCK7611926.1"/>
    <property type="molecule type" value="Genomic_DNA"/>
</dbReference>
<dbReference type="Gene3D" id="3.20.20.190">
    <property type="entry name" value="Phosphatidylinositol (PI) phosphodiesterase"/>
    <property type="match status" value="1"/>
</dbReference>
<feature type="chain" id="PRO_5046505800" description="glycerophosphodiester phosphodiesterase" evidence="7">
    <location>
        <begin position="22"/>
        <end position="399"/>
    </location>
</feature>
<dbReference type="RefSeq" id="WP_248152608.1">
    <property type="nucleotide sequence ID" value="NZ_JALNMJ010000003.1"/>
</dbReference>
<dbReference type="Proteomes" id="UP001431221">
    <property type="component" value="Unassembled WGS sequence"/>
</dbReference>
<dbReference type="Pfam" id="PF03009">
    <property type="entry name" value="GDPD"/>
    <property type="match status" value="1"/>
</dbReference>
<feature type="signal peptide" evidence="7">
    <location>
        <begin position="1"/>
        <end position="21"/>
    </location>
</feature>
<evidence type="ECO:0000256" key="6">
    <source>
        <dbReference type="ARBA" id="ARBA00047512"/>
    </source>
</evidence>
<gene>
    <name evidence="9" type="ORF">M0H32_07120</name>
</gene>
<evidence type="ECO:0000313" key="9">
    <source>
        <dbReference type="EMBL" id="MCK7611926.1"/>
    </source>
</evidence>
<evidence type="ECO:0000256" key="2">
    <source>
        <dbReference type="ARBA" id="ARBA00012247"/>
    </source>
</evidence>
<evidence type="ECO:0000313" key="10">
    <source>
        <dbReference type="Proteomes" id="UP001431221"/>
    </source>
</evidence>
<dbReference type="PROSITE" id="PS51704">
    <property type="entry name" value="GP_PDE"/>
    <property type="match status" value="1"/>
</dbReference>
<feature type="domain" description="GP-PDE" evidence="8">
    <location>
        <begin position="58"/>
        <end position="393"/>
    </location>
</feature>
<dbReference type="SUPFAM" id="SSF51695">
    <property type="entry name" value="PLC-like phosphodiesterases"/>
    <property type="match status" value="1"/>
</dbReference>
<dbReference type="InterPro" id="IPR017946">
    <property type="entry name" value="PLC-like_Pdiesterase_TIM-brl"/>
</dbReference>
<comment type="caution">
    <text evidence="9">The sequence shown here is derived from an EMBL/GenBank/DDBJ whole genome shotgun (WGS) entry which is preliminary data.</text>
</comment>
<evidence type="ECO:0000259" key="8">
    <source>
        <dbReference type="PROSITE" id="PS51704"/>
    </source>
</evidence>
<comment type="catalytic activity">
    <reaction evidence="6">
        <text>a sn-glycero-3-phosphodiester + H2O = an alcohol + sn-glycerol 3-phosphate + H(+)</text>
        <dbReference type="Rhea" id="RHEA:12969"/>
        <dbReference type="ChEBI" id="CHEBI:15377"/>
        <dbReference type="ChEBI" id="CHEBI:15378"/>
        <dbReference type="ChEBI" id="CHEBI:30879"/>
        <dbReference type="ChEBI" id="CHEBI:57597"/>
        <dbReference type="ChEBI" id="CHEBI:83408"/>
        <dbReference type="EC" id="3.1.4.46"/>
    </reaction>
</comment>
<keyword evidence="4" id="KW-0319">Glycerol metabolism</keyword>
<protein>
    <recommendedName>
        <fullName evidence="2">glycerophosphodiester phosphodiesterase</fullName>
        <ecNumber evidence="2">3.1.4.46</ecNumber>
    </recommendedName>
</protein>
<sequence length="399" mass="43070">MRFCLAPAFVAALVFGHGAFAAEIDLGPRPAWLVGQMADGPLKDKLESCLGEPAKRTLFSISHRGAPLMFPEHTQEGYRAAARMGAGIVECDVTFTADKELVCRHSQNDLHTTTNILATELAGKCTKGFAPATGDQPASAECRTSDLTLAEFKSLRGKMDGADKTATSAEAYLKGTAPWRTELYGGAGTLMTHAESIRLFEDLGVAFTPELKAPEVAMPYEGMTQEDYAQKLIDDYKAAGIAPENVFAQSFNLADVLYWIENEPEFGKQAVYLDARRDLNPMDPSSFSPSMAELKAMGVNYIAPPLFVLLSLEDGKIVPSPYAREAKAAGLYLITWTLERSGPLSSGGGWYYQSIGEAIDGDGRVLEVVDVLAQQVGVKGIFSDWPATTSFYASCMGLD</sequence>
<accession>A0ABT0GR54</accession>
<keyword evidence="10" id="KW-1185">Reference proteome</keyword>
<comment type="similarity">
    <text evidence="1">Belongs to the glycerophosphoryl diester phosphodiesterase family.</text>
</comment>
<dbReference type="PANTHER" id="PTHR43620:SF7">
    <property type="entry name" value="GLYCEROPHOSPHODIESTER PHOSPHODIESTERASE GDPD5-RELATED"/>
    <property type="match status" value="1"/>
</dbReference>
<reference evidence="9" key="1">
    <citation type="submission" date="2022-04" db="EMBL/GenBank/DDBJ databases">
        <title>Roseibium sp. CAU 1639 isolated from mud.</title>
        <authorList>
            <person name="Kim W."/>
        </authorList>
    </citation>
    <scope>NUCLEOTIDE SEQUENCE</scope>
    <source>
        <strain evidence="9">CAU 1639</strain>
    </source>
</reference>
<evidence type="ECO:0000256" key="7">
    <source>
        <dbReference type="SAM" id="SignalP"/>
    </source>
</evidence>
<evidence type="ECO:0000256" key="4">
    <source>
        <dbReference type="ARBA" id="ARBA00022798"/>
    </source>
</evidence>
<evidence type="ECO:0000256" key="5">
    <source>
        <dbReference type="ARBA" id="ARBA00022801"/>
    </source>
</evidence>